<evidence type="ECO:0000313" key="2">
    <source>
        <dbReference type="Proteomes" id="UP000077349"/>
    </source>
</evidence>
<dbReference type="PATRIC" id="fig|178901.10.peg.426"/>
<dbReference type="Proteomes" id="UP000077349">
    <property type="component" value="Unassembled WGS sequence"/>
</dbReference>
<reference evidence="1 2" key="1">
    <citation type="submission" date="2016-03" db="EMBL/GenBank/DDBJ databases">
        <title>Draft genome sequence of Acetobacter malorum CECT 7742, a strain isolated from strawberry vinegar.</title>
        <authorList>
            <person name="Sainz F."/>
            <person name="Mas A."/>
            <person name="Torija M.J."/>
        </authorList>
    </citation>
    <scope>NUCLEOTIDE SEQUENCE [LARGE SCALE GENOMIC DNA]</scope>
    <source>
        <strain evidence="1 2">CECT 7742</strain>
    </source>
</reference>
<gene>
    <name evidence="1" type="ORF">Amal_00442</name>
</gene>
<dbReference type="AlphaFoldDB" id="A0A087PX91"/>
<dbReference type="Gene3D" id="3.40.50.1220">
    <property type="entry name" value="TPP-binding domain"/>
    <property type="match status" value="1"/>
</dbReference>
<dbReference type="EMBL" id="LVHD01000003">
    <property type="protein sequence ID" value="OAG78429.1"/>
    <property type="molecule type" value="Genomic_DNA"/>
</dbReference>
<dbReference type="STRING" id="178901.AmDm5_0435"/>
<protein>
    <submittedName>
        <fullName evidence="1">Uncharacterized protein</fullName>
    </submittedName>
</protein>
<evidence type="ECO:0000313" key="1">
    <source>
        <dbReference type="EMBL" id="OAG78429.1"/>
    </source>
</evidence>
<dbReference type="eggNOG" id="COG0846">
    <property type="taxonomic scope" value="Bacteria"/>
</dbReference>
<dbReference type="InterPro" id="IPR029035">
    <property type="entry name" value="DHS-like_NAD/FAD-binding_dom"/>
</dbReference>
<dbReference type="Pfam" id="PF13289">
    <property type="entry name" value="SIR2_2"/>
    <property type="match status" value="1"/>
</dbReference>
<name>A0A087PX91_9PROT</name>
<dbReference type="SUPFAM" id="SSF52467">
    <property type="entry name" value="DHS-like NAD/FAD-binding domain"/>
    <property type="match status" value="1"/>
</dbReference>
<comment type="caution">
    <text evidence="1">The sequence shown here is derived from an EMBL/GenBank/DDBJ whole genome shotgun (WGS) entry which is preliminary data.</text>
</comment>
<accession>A0A087PX91</accession>
<proteinExistence type="predicted"/>
<sequence>MPERPLERSDGFCKMHNMMKLSNFESLVCSLCQNPGAYAVLLGSGLSRSANIPTGWEITLELIRRVSSLRNEGTPDDLPEWYKDTFGKAADYSDLLDMVSGSEAERRQIIHQFIESQNDEDQRRPTLAHYAVAQLVSDGIIKVIITTNFDRLMETALKEKGIEPTIISHESDIKGAEPLVHARCTVIKVHGDYLDTRIKNTPDELATYSDSMNTLLDRVFDWYGLIVAGWSGDWDIALRDAILRAPGRRYQLYWTARGKPSRQAQSLIDNRRGKVIEITDADSFATKLLEAVKGLRESMEPHPDSLEIKIALSKKYCRDDYYNLEWTELLQGEIRGVVDHIEKNLRTDVKDKPTFNEAIRFLVEVSHGIRILSFICARWGTDESFRILLNEIEELSFKYKPIGGFVYYINILNVAFSFCFYYSLLGAYLSEKYVRIFQCFDHDIYLFSSKTPSKYILQAPFSCCDRIDWKWLDGLERNKIPTSAFIINLLNGDSKYIGLSEKILETSMNDIEKIITIHYASERIEEQKRVPGLWFWTPYGDYIFDGFRMPEDIFGSFLNSHRGKKLVSTGLANGKVEDAVKNSVEFLKEIRWG</sequence>
<organism evidence="1 2">
    <name type="scientific">Acetobacter malorum</name>
    <dbReference type="NCBI Taxonomy" id="178901"/>
    <lineage>
        <taxon>Bacteria</taxon>
        <taxon>Pseudomonadati</taxon>
        <taxon>Pseudomonadota</taxon>
        <taxon>Alphaproteobacteria</taxon>
        <taxon>Acetobacterales</taxon>
        <taxon>Acetobacteraceae</taxon>
        <taxon>Acetobacter</taxon>
    </lineage>
</organism>